<dbReference type="EMBL" id="AUZJ01000034">
    <property type="protein sequence ID" value="ERF60685.1"/>
    <property type="molecule type" value="Genomic_DNA"/>
</dbReference>
<dbReference type="PANTHER" id="PTHR40590">
    <property type="entry name" value="CYTOPLASMIC PROTEIN-RELATED"/>
    <property type="match status" value="1"/>
</dbReference>
<dbReference type="AlphaFoldDB" id="U1GRV6"/>
<dbReference type="InterPro" id="IPR002816">
    <property type="entry name" value="TraB/PrgY/GumN_fam"/>
</dbReference>
<reference evidence="3 4" key="1">
    <citation type="submission" date="2013-08" db="EMBL/GenBank/DDBJ databases">
        <authorList>
            <person name="Durkin A.S."/>
            <person name="Haft D.R."/>
            <person name="McCorrison J."/>
            <person name="Torralba M."/>
            <person name="Gillis M."/>
            <person name="Haft D.H."/>
            <person name="Methe B."/>
            <person name="Sutton G."/>
            <person name="Nelson K.E."/>
        </authorList>
    </citation>
    <scope>NUCLEOTIDE SEQUENCE [LARGE SCALE GENOMIC DNA]</scope>
    <source>
        <strain evidence="2 4">ATCC 35536</strain>
        <strain evidence="1 3">VPI DR56BR1116</strain>
    </source>
</reference>
<name>U1GRV6_TRESO</name>
<evidence type="ECO:0000313" key="3">
    <source>
        <dbReference type="Proteomes" id="UP000016412"/>
    </source>
</evidence>
<organism evidence="1 3">
    <name type="scientific">Treponema socranskii subsp. socranskii VPI DR56BR1116 = ATCC 35536</name>
    <dbReference type="NCBI Taxonomy" id="1125725"/>
    <lineage>
        <taxon>Bacteria</taxon>
        <taxon>Pseudomonadati</taxon>
        <taxon>Spirochaetota</taxon>
        <taxon>Spirochaetia</taxon>
        <taxon>Spirochaetales</taxon>
        <taxon>Treponemataceae</taxon>
        <taxon>Treponema</taxon>
    </lineage>
</organism>
<dbReference type="STRING" id="1125725.HMPREF1325_2054"/>
<dbReference type="CDD" id="cd14789">
    <property type="entry name" value="Tiki"/>
    <property type="match status" value="1"/>
</dbReference>
<dbReference type="eggNOG" id="COG3735">
    <property type="taxonomic scope" value="Bacteria"/>
</dbReference>
<keyword evidence="4" id="KW-1185">Reference proteome</keyword>
<proteinExistence type="predicted"/>
<accession>U1GRV6</accession>
<gene>
    <name evidence="2" type="ORF">HMPREF0860_2209</name>
    <name evidence="1" type="ORF">HMPREF1325_2054</name>
</gene>
<evidence type="ECO:0000313" key="4">
    <source>
        <dbReference type="Proteomes" id="UP000016646"/>
    </source>
</evidence>
<comment type="caution">
    <text evidence="1">The sequence shown here is derived from an EMBL/GenBank/DDBJ whole genome shotgun (WGS) entry which is preliminary data.</text>
</comment>
<evidence type="ECO:0000313" key="1">
    <source>
        <dbReference type="EMBL" id="ERF60685.1"/>
    </source>
</evidence>
<dbReference type="PANTHER" id="PTHR40590:SF1">
    <property type="entry name" value="CYTOPLASMIC PROTEIN"/>
    <property type="match status" value="1"/>
</dbReference>
<sequence length="280" mass="31458">MFWQIDGIDADGKPSVVYIQGTIHVGDKRLYPLAPSVVEAWNSTDRIVGEISTADWAKFQNELQNRIRESVRSAGGRRISDALTIEQKRALYSVLGKAEAEQTDLFEPWVTNLSLQSLVYTNSGLSAEQGLDGQFMLLSYRQNREMEGLDDLETQFDVLAFGTYDEQLVMLQDVLDDIAGANDIEQYVRKLYDAYLTDDAASLDALLKESYRTDGEPAAKAALYKAYYEKTFTERNRAWAKKIAVWLSEGGTTFIFAGAGHFIGENSVFSYLRKNGKLSH</sequence>
<evidence type="ECO:0000313" key="2">
    <source>
        <dbReference type="EMBL" id="ERK04795.1"/>
    </source>
</evidence>
<dbReference type="Proteomes" id="UP000016412">
    <property type="component" value="Unassembled WGS sequence"/>
</dbReference>
<protein>
    <submittedName>
        <fullName evidence="1">TraB family protein</fullName>
    </submittedName>
</protein>
<dbReference type="EMBL" id="AVQI01000012">
    <property type="protein sequence ID" value="ERK04795.1"/>
    <property type="molecule type" value="Genomic_DNA"/>
</dbReference>
<dbReference type="Pfam" id="PF01963">
    <property type="entry name" value="TraB_PrgY_gumN"/>
    <property type="match status" value="1"/>
</dbReference>
<dbReference type="Proteomes" id="UP000016646">
    <property type="component" value="Unassembled WGS sequence"/>
</dbReference>
<dbReference type="InterPro" id="IPR047111">
    <property type="entry name" value="YbaP-like"/>
</dbReference>
<dbReference type="PATRIC" id="fig|1125725.3.peg.1304"/>